<dbReference type="RefSeq" id="WP_035837872.1">
    <property type="nucleotide sequence ID" value="NZ_BNAB01000018.1"/>
</dbReference>
<accession>A0AAN4UTM7</accession>
<evidence type="ECO:0000313" key="5">
    <source>
        <dbReference type="Proteomes" id="UP000199541"/>
    </source>
</evidence>
<reference evidence="3" key="3">
    <citation type="submission" date="2023-06" db="EMBL/GenBank/DDBJ databases">
        <authorList>
            <person name="Sun Q."/>
            <person name="Zhou Y."/>
        </authorList>
    </citation>
    <scope>NUCLEOTIDE SEQUENCE</scope>
    <source>
        <strain evidence="3">CGMCC 1.10859</strain>
    </source>
</reference>
<evidence type="ECO:0000313" key="4">
    <source>
        <dbReference type="EMBL" id="SDX48122.1"/>
    </source>
</evidence>
<organism evidence="3 6">
    <name type="scientific">Allgaiera indica</name>
    <dbReference type="NCBI Taxonomy" id="765699"/>
    <lineage>
        <taxon>Bacteria</taxon>
        <taxon>Pseudomonadati</taxon>
        <taxon>Pseudomonadota</taxon>
        <taxon>Alphaproteobacteria</taxon>
        <taxon>Rhodobacterales</taxon>
        <taxon>Paracoccaceae</taxon>
        <taxon>Allgaiera</taxon>
    </lineage>
</organism>
<dbReference type="Proteomes" id="UP000199541">
    <property type="component" value="Unassembled WGS sequence"/>
</dbReference>
<gene>
    <name evidence="3" type="ORF">GCM10008024_32410</name>
    <name evidence="4" type="ORF">SAMN05444006_11757</name>
</gene>
<feature type="transmembrane region" description="Helical" evidence="1">
    <location>
        <begin position="74"/>
        <end position="92"/>
    </location>
</feature>
<feature type="transmembrane region" description="Helical" evidence="1">
    <location>
        <begin position="6"/>
        <end position="27"/>
    </location>
</feature>
<reference evidence="4 5" key="2">
    <citation type="submission" date="2016-10" db="EMBL/GenBank/DDBJ databases">
        <authorList>
            <person name="Varghese N."/>
            <person name="Submissions S."/>
        </authorList>
    </citation>
    <scope>NUCLEOTIDE SEQUENCE [LARGE SCALE GENOMIC DNA]</scope>
    <source>
        <strain evidence="4 5">DSM 24802</strain>
    </source>
</reference>
<dbReference type="EMBL" id="BNAB01000018">
    <property type="protein sequence ID" value="GHE04624.1"/>
    <property type="molecule type" value="Genomic_DNA"/>
</dbReference>
<evidence type="ECO:0000259" key="2">
    <source>
        <dbReference type="Pfam" id="PF18902"/>
    </source>
</evidence>
<name>A0AAN4UTM7_9RHOB</name>
<protein>
    <recommendedName>
        <fullName evidence="2">DUF5658 domain-containing protein</fullName>
    </recommendedName>
</protein>
<reference evidence="3" key="1">
    <citation type="journal article" date="2014" name="Int. J. Syst. Evol. Microbiol.">
        <title>Complete genome sequence of Corynebacterium casei LMG S-19264T (=DSM 44701T), isolated from a smear-ripened cheese.</title>
        <authorList>
            <consortium name="US DOE Joint Genome Institute (JGI-PGF)"/>
            <person name="Walter F."/>
            <person name="Albersmeier A."/>
            <person name="Kalinowski J."/>
            <person name="Ruckert C."/>
        </authorList>
    </citation>
    <scope>NUCLEOTIDE SEQUENCE</scope>
    <source>
        <strain evidence="3">CGMCC 1.10859</strain>
    </source>
</reference>
<feature type="domain" description="DUF5658" evidence="2">
    <location>
        <begin position="10"/>
        <end position="91"/>
    </location>
</feature>
<dbReference type="EMBL" id="FNOB01000017">
    <property type="protein sequence ID" value="SDX48122.1"/>
    <property type="molecule type" value="Genomic_DNA"/>
</dbReference>
<comment type="caution">
    <text evidence="3">The sequence shown here is derived from an EMBL/GenBank/DDBJ whole genome shotgun (WGS) entry which is preliminary data.</text>
</comment>
<evidence type="ECO:0000313" key="6">
    <source>
        <dbReference type="Proteomes" id="UP000634647"/>
    </source>
</evidence>
<keyword evidence="1" id="KW-0812">Transmembrane</keyword>
<feature type="transmembrane region" description="Helical" evidence="1">
    <location>
        <begin position="48"/>
        <end position="68"/>
    </location>
</feature>
<keyword evidence="5" id="KW-1185">Reference proteome</keyword>
<keyword evidence="1" id="KW-0472">Membrane</keyword>
<dbReference type="InterPro" id="IPR043717">
    <property type="entry name" value="DUF5658"/>
</dbReference>
<evidence type="ECO:0000313" key="3">
    <source>
        <dbReference type="EMBL" id="GHE04624.1"/>
    </source>
</evidence>
<proteinExistence type="predicted"/>
<dbReference type="AlphaFoldDB" id="A0AAN4UTM7"/>
<keyword evidence="1" id="KW-1133">Transmembrane helix</keyword>
<evidence type="ECO:0000256" key="1">
    <source>
        <dbReference type="SAM" id="Phobius"/>
    </source>
</evidence>
<dbReference type="Proteomes" id="UP000634647">
    <property type="component" value="Unassembled WGS sequence"/>
</dbReference>
<dbReference type="Pfam" id="PF18902">
    <property type="entry name" value="DUF5658"/>
    <property type="match status" value="1"/>
</dbReference>
<sequence length="97" mass="10788">MPQFVDLAAILVALLQLGDLVTTLLALSAGAREANPIVALLMRLLGRVPGLVLVKLIGVGFAWWLWTLGAETELWLLGAVYLWVVVHNLRVWRRYRG</sequence>